<organism evidence="3 4">
    <name type="scientific">Diplodia intermedia</name>
    <dbReference type="NCBI Taxonomy" id="856260"/>
    <lineage>
        <taxon>Eukaryota</taxon>
        <taxon>Fungi</taxon>
        <taxon>Dikarya</taxon>
        <taxon>Ascomycota</taxon>
        <taxon>Pezizomycotina</taxon>
        <taxon>Dothideomycetes</taxon>
        <taxon>Dothideomycetes incertae sedis</taxon>
        <taxon>Botryosphaeriales</taxon>
        <taxon>Botryosphaeriaceae</taxon>
        <taxon>Diplodia</taxon>
    </lineage>
</organism>
<name>A0ABR3TIT0_9PEZI</name>
<reference evidence="3 4" key="1">
    <citation type="journal article" date="2023" name="Plant Dis.">
        <title>First Report of Diplodia intermedia Causing Canker and Dieback Diseases on Apple Trees in Canada.</title>
        <authorList>
            <person name="Ellouze W."/>
            <person name="Ilyukhin E."/>
            <person name="Sulman M."/>
            <person name="Ali S."/>
        </authorList>
    </citation>
    <scope>NUCLEOTIDE SEQUENCE [LARGE SCALE GENOMIC DNA]</scope>
    <source>
        <strain evidence="3 4">M45-28</strain>
    </source>
</reference>
<comment type="caution">
    <text evidence="3">The sequence shown here is derived from an EMBL/GenBank/DDBJ whole genome shotgun (WGS) entry which is preliminary data.</text>
</comment>
<evidence type="ECO:0000313" key="4">
    <source>
        <dbReference type="Proteomes" id="UP001521184"/>
    </source>
</evidence>
<dbReference type="Pfam" id="PF00106">
    <property type="entry name" value="adh_short"/>
    <property type="match status" value="1"/>
</dbReference>
<dbReference type="EMBL" id="JAKEKT020000068">
    <property type="protein sequence ID" value="KAL1639132.1"/>
    <property type="molecule type" value="Genomic_DNA"/>
</dbReference>
<accession>A0ABR3TIT0</accession>
<protein>
    <recommendedName>
        <fullName evidence="5">NAD(P)-binding protein</fullName>
    </recommendedName>
</protein>
<dbReference type="InterPro" id="IPR036291">
    <property type="entry name" value="NAD(P)-bd_dom_sf"/>
</dbReference>
<dbReference type="PANTHER" id="PTHR43180:SF16">
    <property type="entry name" value="BACILYSIN BIOSYNTHESIS OXIDOREDUCTASE BACC"/>
    <property type="match status" value="1"/>
</dbReference>
<dbReference type="Proteomes" id="UP001521184">
    <property type="component" value="Unassembled WGS sequence"/>
</dbReference>
<evidence type="ECO:0000256" key="2">
    <source>
        <dbReference type="ARBA" id="ARBA00023002"/>
    </source>
</evidence>
<dbReference type="SUPFAM" id="SSF51735">
    <property type="entry name" value="NAD(P)-binding Rossmann-fold domains"/>
    <property type="match status" value="1"/>
</dbReference>
<dbReference type="PANTHER" id="PTHR43180">
    <property type="entry name" value="3-OXOACYL-(ACYL-CARRIER-PROTEIN) REDUCTASE (AFU_ORTHOLOGUE AFUA_6G11210)"/>
    <property type="match status" value="1"/>
</dbReference>
<keyword evidence="4" id="KW-1185">Reference proteome</keyword>
<dbReference type="PRINTS" id="PR00081">
    <property type="entry name" value="GDHRDH"/>
</dbReference>
<comment type="similarity">
    <text evidence="1">Belongs to the short-chain dehydrogenases/reductases (SDR) family.</text>
</comment>
<proteinExistence type="inferred from homology"/>
<evidence type="ECO:0000256" key="1">
    <source>
        <dbReference type="ARBA" id="ARBA00006484"/>
    </source>
</evidence>
<evidence type="ECO:0008006" key="5">
    <source>
        <dbReference type="Google" id="ProtNLM"/>
    </source>
</evidence>
<dbReference type="InterPro" id="IPR002347">
    <property type="entry name" value="SDR_fam"/>
</dbReference>
<gene>
    <name evidence="3" type="ORF">SLS58_008219</name>
</gene>
<keyword evidence="2" id="KW-0560">Oxidoreductase</keyword>
<evidence type="ECO:0000313" key="3">
    <source>
        <dbReference type="EMBL" id="KAL1639132.1"/>
    </source>
</evidence>
<dbReference type="Gene3D" id="3.40.50.720">
    <property type="entry name" value="NAD(P)-binding Rossmann-like Domain"/>
    <property type="match status" value="1"/>
</dbReference>
<sequence length="345" mass="36260">MPPRAPIGLSKALSPDECNTEVFGASLAGRNALITGGASGLGAAIALAYAETGYLHRSIQPRRPPDSADPARTGSAYVTLVDRNEKLGIERATALRGKGFHAQFVAADVTSWPSQVAAFKAAIGFHPDRRLDVVVASAGVLGDPFVAPGERGVASLAAEHDPPRPRTDAWEVNAIGLSFTAKLAQLYFDMPAAGTSESAVPPKSLVLLASLAPYLGFPLATAYEGSKAGARAVFKNVRAVFAARGHRCNMIAPWVVETPMTVELSRTVAALGKPAGDVGQVVRAAVRFADDPAVNGRSWAVGLHRIFDMGDDREGGDGEVGLREIFTNGLPQWDFIAERLLAEGL</sequence>